<keyword evidence="1" id="KW-0436">Ligase</keyword>
<evidence type="ECO:0000313" key="2">
    <source>
        <dbReference type="Proteomes" id="UP000723714"/>
    </source>
</evidence>
<accession>A0ABS6D4Y1</accession>
<reference evidence="1 2" key="1">
    <citation type="submission" date="2021-06" db="EMBL/GenBank/DDBJ databases">
        <title>Faecalicatena sp. nov. isolated from porcine feces.</title>
        <authorList>
            <person name="Oh B.S."/>
            <person name="Lee J.H."/>
        </authorList>
    </citation>
    <scope>NUCLEOTIDE SEQUENCE [LARGE SCALE GENOMIC DNA]</scope>
    <source>
        <strain evidence="1 2">AGMB00832</strain>
    </source>
</reference>
<evidence type="ECO:0000313" key="1">
    <source>
        <dbReference type="EMBL" id="MBU3876385.1"/>
    </source>
</evidence>
<comment type="caution">
    <text evidence="1">The sequence shown here is derived from an EMBL/GenBank/DDBJ whole genome shotgun (WGS) entry which is preliminary data.</text>
</comment>
<dbReference type="RefSeq" id="WP_216241670.1">
    <property type="nucleotide sequence ID" value="NZ_JABACJ020000009.1"/>
</dbReference>
<gene>
    <name evidence="1" type="ORF">HGO97_011240</name>
</gene>
<dbReference type="GO" id="GO:0016874">
    <property type="term" value="F:ligase activity"/>
    <property type="evidence" value="ECO:0007669"/>
    <property type="project" value="UniProtKB-KW"/>
</dbReference>
<dbReference type="Pfam" id="PF13563">
    <property type="entry name" value="2_5_RNA_ligase2"/>
    <property type="match status" value="1"/>
</dbReference>
<proteinExistence type="predicted"/>
<dbReference type="EMBL" id="JABACJ020000009">
    <property type="protein sequence ID" value="MBU3876385.1"/>
    <property type="molecule type" value="Genomic_DNA"/>
</dbReference>
<dbReference type="Proteomes" id="UP000723714">
    <property type="component" value="Unassembled WGS sequence"/>
</dbReference>
<keyword evidence="2" id="KW-1185">Reference proteome</keyword>
<name>A0ABS6D4Y1_9FIRM</name>
<organism evidence="1 2">
    <name type="scientific">Faecalicatena faecalis</name>
    <dbReference type="NCBI Taxonomy" id="2726362"/>
    <lineage>
        <taxon>Bacteria</taxon>
        <taxon>Bacillati</taxon>
        <taxon>Bacillota</taxon>
        <taxon>Clostridia</taxon>
        <taxon>Lachnospirales</taxon>
        <taxon>Lachnospiraceae</taxon>
        <taxon>Faecalicatena</taxon>
    </lineage>
</organism>
<sequence length="222" mass="26069">MDLESLYSDIMRRGQNSVLSGKEYVDKTIGDCSDTRMGLTLVIRPTREIQNEIESVIRELRGIEPSQYYYPREDFHITLFDIITARQGFQYTENQKMSCISLSEEILKNFHPFHIEMKGLTMSESCIMAKGFCDMEMQQIRGQLREHIAEYGLVLDERYPTKSSHITIARFKNKLQEREKLVEKISELGQVRFGDMDVTNIELTCHNWFDSKKELIRTFCLK</sequence>
<protein>
    <submittedName>
        <fullName evidence="1">2'-5' RNA ligase family protein</fullName>
    </submittedName>
</protein>